<dbReference type="Proteomes" id="UP001196097">
    <property type="component" value="Plasmid pCF3-6"/>
</dbReference>
<sequence>MSEIGNPPARDSKRSTWVQTERAAHEAWSRLIAKAPMAARLAHVLVAHMSSTNNAVVASQATLGELMASPGERPVHRNSVRNAINILVSERWIEVVQIGGKGGALAYIVNARVAWSRARSDIRYSVFSARVIASETEQNEPLDDRPGLRQVPVLMRGEQQLPGGTGEPPPSQTILDGLEPDLPFLEEQENNSIQTKPDGQVRLID</sequence>
<dbReference type="EMBL" id="CP130952">
    <property type="protein sequence ID" value="XRP74744.1"/>
    <property type="molecule type" value="Genomic_DNA"/>
</dbReference>
<evidence type="ECO:0000313" key="2">
    <source>
        <dbReference type="Proteomes" id="UP001196097"/>
    </source>
</evidence>
<accession>A0ACD5IMX0</accession>
<gene>
    <name evidence="1" type="ORF">HF292_015835</name>
</gene>
<reference evidence="1 2" key="1">
    <citation type="journal article" date="2021" name="ISME J.">
        <title>Genomic evolution of the class Acidithiobacillia: deep-branching Proteobacteria living in extreme acidic conditions.</title>
        <authorList>
            <person name="Moya-Beltran A."/>
            <person name="Beard S."/>
            <person name="Rojas-Villalobos C."/>
            <person name="Issotta F."/>
            <person name="Gallardo Y."/>
            <person name="Ulloa R."/>
            <person name="Giaveno A."/>
            <person name="Degli Esposti M."/>
            <person name="Johnson D.B."/>
            <person name="Quatrini R."/>
        </authorList>
    </citation>
    <scope>NUCLEOTIDE SEQUENCE [LARGE SCALE GENOMIC DNA]</scope>
    <source>
        <strain evidence="1 2">CF3</strain>
    </source>
</reference>
<proteinExistence type="predicted"/>
<keyword evidence="2" id="KW-1185">Reference proteome</keyword>
<geneLocation type="plasmid" evidence="1 2">
    <name>pCF3-6</name>
</geneLocation>
<evidence type="ECO:0000313" key="1">
    <source>
        <dbReference type="EMBL" id="XRP74744.1"/>
    </source>
</evidence>
<organism evidence="1 2">
    <name type="scientific">Acidithiobacillus ferruginosus</name>
    <dbReference type="NCBI Taxonomy" id="3063951"/>
    <lineage>
        <taxon>Bacteria</taxon>
        <taxon>Pseudomonadati</taxon>
        <taxon>Pseudomonadota</taxon>
        <taxon>Acidithiobacillia</taxon>
        <taxon>Acidithiobacillales</taxon>
        <taxon>Acidithiobacillaceae</taxon>
        <taxon>Acidithiobacillus</taxon>
    </lineage>
</organism>
<protein>
    <submittedName>
        <fullName evidence="1">Uncharacterized protein</fullName>
    </submittedName>
</protein>
<name>A0ACD5IMX0_9PROT</name>
<keyword evidence="1" id="KW-0614">Plasmid</keyword>